<dbReference type="OrthoDB" id="2081606at2"/>
<dbReference type="EMBL" id="RZNY01000004">
    <property type="protein sequence ID" value="RUT47391.1"/>
    <property type="molecule type" value="Genomic_DNA"/>
</dbReference>
<reference evidence="1 2" key="1">
    <citation type="submission" date="2018-12" db="EMBL/GenBank/DDBJ databases">
        <authorList>
            <person name="Sun L."/>
            <person name="Chen Z."/>
        </authorList>
    </citation>
    <scope>NUCLEOTIDE SEQUENCE [LARGE SCALE GENOMIC DNA]</scope>
    <source>
        <strain evidence="1 2">DSM 15890</strain>
    </source>
</reference>
<organism evidence="1 2">
    <name type="scientific">Paenibacillus anaericanus</name>
    <dbReference type="NCBI Taxonomy" id="170367"/>
    <lineage>
        <taxon>Bacteria</taxon>
        <taxon>Bacillati</taxon>
        <taxon>Bacillota</taxon>
        <taxon>Bacilli</taxon>
        <taxon>Bacillales</taxon>
        <taxon>Paenibacillaceae</taxon>
        <taxon>Paenibacillus</taxon>
    </lineage>
</organism>
<evidence type="ECO:0000313" key="2">
    <source>
        <dbReference type="Proteomes" id="UP000279446"/>
    </source>
</evidence>
<dbReference type="AlphaFoldDB" id="A0A3S1BTW6"/>
<sequence>MNTETLSGTSAIHKKIKNQLIIVRRWNEMLHKRISLFNHKIIMNELITETEKERLIESILCRCKYQNNKIIYWREKDKYLYPHFLLPTYEESRVERSKKIRLITGELPRTFLLSHNAYELETLRFLAMWKLDDSDILKFLRCTEERLVHSCFDSFCVDGECVGLSLVLLRFWNTYKPQDIETINSMLMKLIDHTLNNTSKIPSFYLWLTLSELADKSELANEIILKFSQDLYKLFQKGWIVNPNNADRYNPIRKYIIKNALSKLPKFNYLKDAEVIISNDGRCYGRFNT</sequence>
<keyword evidence="2" id="KW-1185">Reference proteome</keyword>
<protein>
    <submittedName>
        <fullName evidence="1">Uncharacterized protein</fullName>
    </submittedName>
</protein>
<gene>
    <name evidence="1" type="ORF">EJP82_06685</name>
</gene>
<accession>A0A3S1BTW6</accession>
<dbReference type="Proteomes" id="UP000279446">
    <property type="component" value="Unassembled WGS sequence"/>
</dbReference>
<proteinExistence type="predicted"/>
<evidence type="ECO:0000313" key="1">
    <source>
        <dbReference type="EMBL" id="RUT47391.1"/>
    </source>
</evidence>
<name>A0A3S1BTW6_9BACL</name>
<comment type="caution">
    <text evidence="1">The sequence shown here is derived from an EMBL/GenBank/DDBJ whole genome shotgun (WGS) entry which is preliminary data.</text>
</comment>
<dbReference type="RefSeq" id="WP_127191268.1">
    <property type="nucleotide sequence ID" value="NZ_RZNY01000004.1"/>
</dbReference>